<keyword evidence="2" id="KW-0963">Cytoplasm</keyword>
<evidence type="ECO:0000256" key="2">
    <source>
        <dbReference type="ARBA" id="ARBA00022490"/>
    </source>
</evidence>
<proteinExistence type="inferred from homology"/>
<evidence type="ECO:0000256" key="1">
    <source>
        <dbReference type="ARBA" id="ARBA00004496"/>
    </source>
</evidence>
<dbReference type="PRINTS" id="PR00146">
    <property type="entry name" value="DHPICSNTHASE"/>
</dbReference>
<feature type="binding site" evidence="7">
    <location>
        <position position="212"/>
    </location>
    <ligand>
        <name>pyruvate</name>
        <dbReference type="ChEBI" id="CHEBI:15361"/>
    </ligand>
</feature>
<feature type="active site" description="Proton donor/acceptor" evidence="6">
    <location>
        <position position="140"/>
    </location>
</feature>
<dbReference type="Proteomes" id="UP000241964">
    <property type="component" value="Unassembled WGS sequence"/>
</dbReference>
<dbReference type="EMBL" id="PYAS01000001">
    <property type="protein sequence ID" value="PSL34158.1"/>
    <property type="molecule type" value="Genomic_DNA"/>
</dbReference>
<dbReference type="Gene3D" id="3.20.20.70">
    <property type="entry name" value="Aldolase class I"/>
    <property type="match status" value="1"/>
</dbReference>
<dbReference type="InterPro" id="IPR002220">
    <property type="entry name" value="DapA-like"/>
</dbReference>
<evidence type="ECO:0000256" key="6">
    <source>
        <dbReference type="PIRSR" id="PIRSR001365-1"/>
    </source>
</evidence>
<dbReference type="AlphaFoldDB" id="A0A2P8GJL8"/>
<dbReference type="InterPro" id="IPR013785">
    <property type="entry name" value="Aldolase_TIM"/>
</dbReference>
<keyword evidence="3 5" id="KW-0456">Lyase</keyword>
<sequence length="319" mass="35093">MPTIQHTDGLIAALFTPLHPDGAVHYELLPALVEHLIASGISGIFICGSNGEGPNLTLEERMQVTETVINAGKGRLRMIVHVGHASIAEARKLARHAQEAGADAISSVAAFYFKPTSVQNLADCMTEIASGAPELPFYYYHIPSLTGFSVDVLDFMRIAEKQIRNFAGVKYTASTLWEYQECLNYEGGKYDVLYGFDENHLPALAMGAKGCIGSTFNFAAPFYLKVRQYFEAGEIDKARKQMLFCVEMVRIVVQYAPIPAQKAVMKMLGFDMGPCRLPLEALSDEQYHALHCQLTDIGFFKFLPTGEALPAPLTTLDNS</sequence>
<evidence type="ECO:0000256" key="7">
    <source>
        <dbReference type="PIRSR" id="PIRSR001365-2"/>
    </source>
</evidence>
<feature type="active site" description="Schiff-base intermediate with substrate" evidence="6">
    <location>
        <position position="170"/>
    </location>
</feature>
<evidence type="ECO:0000256" key="3">
    <source>
        <dbReference type="ARBA" id="ARBA00023239"/>
    </source>
</evidence>
<comment type="similarity">
    <text evidence="5">Belongs to the DapA family.</text>
</comment>
<evidence type="ECO:0000313" key="8">
    <source>
        <dbReference type="EMBL" id="PSL34158.1"/>
    </source>
</evidence>
<organism evidence="8 9">
    <name type="scientific">Dyadobacter jiangsuensis</name>
    <dbReference type="NCBI Taxonomy" id="1591085"/>
    <lineage>
        <taxon>Bacteria</taxon>
        <taxon>Pseudomonadati</taxon>
        <taxon>Bacteroidota</taxon>
        <taxon>Cytophagia</taxon>
        <taxon>Cytophagales</taxon>
        <taxon>Spirosomataceae</taxon>
        <taxon>Dyadobacter</taxon>
    </lineage>
</organism>
<gene>
    <name evidence="8" type="ORF">CLV60_101527</name>
</gene>
<reference evidence="8 9" key="1">
    <citation type="submission" date="2018-03" db="EMBL/GenBank/DDBJ databases">
        <title>Genomic Encyclopedia of Archaeal and Bacterial Type Strains, Phase II (KMG-II): from individual species to whole genera.</title>
        <authorList>
            <person name="Goeker M."/>
        </authorList>
    </citation>
    <scope>NUCLEOTIDE SEQUENCE [LARGE SCALE GENOMIC DNA]</scope>
    <source>
        <strain evidence="8 9">DSM 29057</strain>
    </source>
</reference>
<evidence type="ECO:0000256" key="5">
    <source>
        <dbReference type="PIRNR" id="PIRNR001365"/>
    </source>
</evidence>
<comment type="caution">
    <text evidence="8">The sequence shown here is derived from an EMBL/GenBank/DDBJ whole genome shotgun (WGS) entry which is preliminary data.</text>
</comment>
<dbReference type="PIRSF" id="PIRSF001365">
    <property type="entry name" value="DHDPS"/>
    <property type="match status" value="1"/>
</dbReference>
<dbReference type="SUPFAM" id="SSF51569">
    <property type="entry name" value="Aldolase"/>
    <property type="match status" value="1"/>
</dbReference>
<keyword evidence="9" id="KW-1185">Reference proteome</keyword>
<accession>A0A2P8GJL8</accession>
<comment type="subcellular location">
    <subcellularLocation>
        <location evidence="1">Cytoplasm</location>
    </subcellularLocation>
</comment>
<evidence type="ECO:0000256" key="4">
    <source>
        <dbReference type="ARBA" id="ARBA00023277"/>
    </source>
</evidence>
<dbReference type="PANTHER" id="PTHR12128:SF21">
    <property type="entry name" value="N-ACETYLNEURAMINATE LYASE"/>
    <property type="match status" value="1"/>
</dbReference>
<protein>
    <submittedName>
        <fullName evidence="8">N-acetylneuraminate lyase</fullName>
    </submittedName>
</protein>
<dbReference type="RefSeq" id="WP_106593797.1">
    <property type="nucleotide sequence ID" value="NZ_PYAS01000001.1"/>
</dbReference>
<dbReference type="PANTHER" id="PTHR12128">
    <property type="entry name" value="DIHYDRODIPICOLINATE SYNTHASE"/>
    <property type="match status" value="1"/>
</dbReference>
<dbReference type="OrthoDB" id="9778880at2"/>
<dbReference type="GO" id="GO:0016829">
    <property type="term" value="F:lyase activity"/>
    <property type="evidence" value="ECO:0007669"/>
    <property type="project" value="UniProtKB-KW"/>
</dbReference>
<dbReference type="Pfam" id="PF00701">
    <property type="entry name" value="DHDPS"/>
    <property type="match status" value="1"/>
</dbReference>
<dbReference type="SMART" id="SM01130">
    <property type="entry name" value="DHDPS"/>
    <property type="match status" value="1"/>
</dbReference>
<keyword evidence="4" id="KW-0119">Carbohydrate metabolism</keyword>
<name>A0A2P8GJL8_9BACT</name>
<dbReference type="GO" id="GO:0005737">
    <property type="term" value="C:cytoplasm"/>
    <property type="evidence" value="ECO:0007669"/>
    <property type="project" value="UniProtKB-SubCell"/>
</dbReference>
<evidence type="ECO:0000313" key="9">
    <source>
        <dbReference type="Proteomes" id="UP000241964"/>
    </source>
</evidence>